<dbReference type="Gene3D" id="3.40.50.2000">
    <property type="entry name" value="Glycogen Phosphorylase B"/>
    <property type="match status" value="2"/>
</dbReference>
<keyword evidence="4" id="KW-1185">Reference proteome</keyword>
<dbReference type="Pfam" id="PF00534">
    <property type="entry name" value="Glycos_transf_1"/>
    <property type="match status" value="1"/>
</dbReference>
<reference evidence="3" key="1">
    <citation type="submission" date="2022-09" db="EMBL/GenBank/DDBJ databases">
        <title>Tahibacter sp. nov., isolated from a fresh water.</title>
        <authorList>
            <person name="Baek J.H."/>
            <person name="Lee J.K."/>
            <person name="Kim J.M."/>
            <person name="Jeon C.O."/>
        </authorList>
    </citation>
    <scope>NUCLEOTIDE SEQUENCE</scope>
    <source>
        <strain evidence="3">W38</strain>
    </source>
</reference>
<dbReference type="EMBL" id="CP104694">
    <property type="protein sequence ID" value="UXI66390.1"/>
    <property type="molecule type" value="Genomic_DNA"/>
</dbReference>
<evidence type="ECO:0000313" key="4">
    <source>
        <dbReference type="Proteomes" id="UP001064632"/>
    </source>
</evidence>
<dbReference type="InterPro" id="IPR001296">
    <property type="entry name" value="Glyco_trans_1"/>
</dbReference>
<dbReference type="RefSeq" id="WP_261693374.1">
    <property type="nucleotide sequence ID" value="NZ_CP104694.1"/>
</dbReference>
<feature type="domain" description="Glycosyltransferase subfamily 4-like N-terminal" evidence="2">
    <location>
        <begin position="18"/>
        <end position="159"/>
    </location>
</feature>
<gene>
    <name evidence="3" type="ORF">N4264_16730</name>
</gene>
<proteinExistence type="predicted"/>
<dbReference type="InterPro" id="IPR050194">
    <property type="entry name" value="Glycosyltransferase_grp1"/>
</dbReference>
<dbReference type="PANTHER" id="PTHR45947">
    <property type="entry name" value="SULFOQUINOVOSYL TRANSFERASE SQD2"/>
    <property type="match status" value="1"/>
</dbReference>
<dbReference type="InterPro" id="IPR028098">
    <property type="entry name" value="Glyco_trans_4-like_N"/>
</dbReference>
<evidence type="ECO:0000259" key="1">
    <source>
        <dbReference type="Pfam" id="PF00534"/>
    </source>
</evidence>
<name>A0ABY6B934_9GAMM</name>
<dbReference type="PANTHER" id="PTHR45947:SF3">
    <property type="entry name" value="SULFOQUINOVOSYL TRANSFERASE SQD2"/>
    <property type="match status" value="1"/>
</dbReference>
<accession>A0ABY6B934</accession>
<dbReference type="SUPFAM" id="SSF53756">
    <property type="entry name" value="UDP-Glycosyltransferase/glycogen phosphorylase"/>
    <property type="match status" value="1"/>
</dbReference>
<protein>
    <submittedName>
        <fullName evidence="3">Glycosyltransferase family 4 protein</fullName>
    </submittedName>
</protein>
<organism evidence="3 4">
    <name type="scientific">Tahibacter amnicola</name>
    <dbReference type="NCBI Taxonomy" id="2976241"/>
    <lineage>
        <taxon>Bacteria</taxon>
        <taxon>Pseudomonadati</taxon>
        <taxon>Pseudomonadota</taxon>
        <taxon>Gammaproteobacteria</taxon>
        <taxon>Lysobacterales</taxon>
        <taxon>Rhodanobacteraceae</taxon>
        <taxon>Tahibacter</taxon>
    </lineage>
</organism>
<feature type="domain" description="Glycosyl transferase family 1" evidence="1">
    <location>
        <begin position="180"/>
        <end position="329"/>
    </location>
</feature>
<dbReference type="Pfam" id="PF13579">
    <property type="entry name" value="Glyco_trans_4_4"/>
    <property type="match status" value="1"/>
</dbReference>
<sequence>MTRLLYLSSVMVPPQVKLCVALRRRHVDAQFWFYEGPERTRGTFWRIDGGDSCRILPDTWLLNGRYLSLELTRQLDTFDPDIVILGGFSIPGNYLAYRWARRNGKRVVVFTERSRDRHGNLRGASPAWWLLRNLYRHVDLVIVSADDAVAQFRDVLGFGQKVVAGRYAADIDGYLGHPARKPGDSPVLLYPNRMTPIYAPLLALDIFAVLRRRYPNARLLMNAAGELGPACRRRVAELTLETAVEFLADIRQWNELPDVYARAHVMILPATFSNGNFTIIESMASGLGIVISDRILGIGNLIEEGVNGFRCEPTVEAFVDRIERYLRSPALIAQHAHLNRAIARPLGAEGTAEFLLDLLARNGQLSAVDARSAA</sequence>
<evidence type="ECO:0000313" key="3">
    <source>
        <dbReference type="EMBL" id="UXI66390.1"/>
    </source>
</evidence>
<dbReference type="CDD" id="cd03801">
    <property type="entry name" value="GT4_PimA-like"/>
    <property type="match status" value="1"/>
</dbReference>
<evidence type="ECO:0000259" key="2">
    <source>
        <dbReference type="Pfam" id="PF13579"/>
    </source>
</evidence>
<dbReference type="Proteomes" id="UP001064632">
    <property type="component" value="Chromosome"/>
</dbReference>